<accession>A0A948TFK1</accession>
<evidence type="ECO:0000256" key="1">
    <source>
        <dbReference type="ARBA" id="ARBA00023015"/>
    </source>
</evidence>
<organism evidence="6 7">
    <name type="scientific">Candidatus Anaerobiospirillum pullicola</name>
    <dbReference type="NCBI Taxonomy" id="2838451"/>
    <lineage>
        <taxon>Bacteria</taxon>
        <taxon>Pseudomonadati</taxon>
        <taxon>Pseudomonadota</taxon>
        <taxon>Gammaproteobacteria</taxon>
        <taxon>Aeromonadales</taxon>
        <taxon>Succinivibrionaceae</taxon>
        <taxon>Anaerobiospirillum</taxon>
    </lineage>
</organism>
<reference evidence="6" key="1">
    <citation type="journal article" date="2021" name="PeerJ">
        <title>Extensive microbial diversity within the chicken gut microbiome revealed by metagenomics and culture.</title>
        <authorList>
            <person name="Gilroy R."/>
            <person name="Ravi A."/>
            <person name="Getino M."/>
            <person name="Pursley I."/>
            <person name="Horton D.L."/>
            <person name="Alikhan N.F."/>
            <person name="Baker D."/>
            <person name="Gharbi K."/>
            <person name="Hall N."/>
            <person name="Watson M."/>
            <person name="Adriaenssens E.M."/>
            <person name="Foster-Nyarko E."/>
            <person name="Jarju S."/>
            <person name="Secka A."/>
            <person name="Antonio M."/>
            <person name="Oren A."/>
            <person name="Chaudhuri R.R."/>
            <person name="La Ragione R."/>
            <person name="Hildebrand F."/>
            <person name="Pallen M.J."/>
        </authorList>
    </citation>
    <scope>NUCLEOTIDE SEQUENCE</scope>
    <source>
        <strain evidence="6">378</strain>
    </source>
</reference>
<evidence type="ECO:0000259" key="5">
    <source>
        <dbReference type="PROSITE" id="PS51464"/>
    </source>
</evidence>
<feature type="domain" description="HTH rpiR-type" evidence="4">
    <location>
        <begin position="12"/>
        <end position="88"/>
    </location>
</feature>
<dbReference type="InterPro" id="IPR046348">
    <property type="entry name" value="SIS_dom_sf"/>
</dbReference>
<dbReference type="GO" id="GO:0097367">
    <property type="term" value="F:carbohydrate derivative binding"/>
    <property type="evidence" value="ECO:0007669"/>
    <property type="project" value="InterPro"/>
</dbReference>
<evidence type="ECO:0000256" key="3">
    <source>
        <dbReference type="ARBA" id="ARBA00023163"/>
    </source>
</evidence>
<dbReference type="SUPFAM" id="SSF53697">
    <property type="entry name" value="SIS domain"/>
    <property type="match status" value="1"/>
</dbReference>
<dbReference type="GO" id="GO:0003700">
    <property type="term" value="F:DNA-binding transcription factor activity"/>
    <property type="evidence" value="ECO:0007669"/>
    <property type="project" value="InterPro"/>
</dbReference>
<dbReference type="GO" id="GO:1901135">
    <property type="term" value="P:carbohydrate derivative metabolic process"/>
    <property type="evidence" value="ECO:0007669"/>
    <property type="project" value="InterPro"/>
</dbReference>
<keyword evidence="1" id="KW-0805">Transcription regulation</keyword>
<dbReference type="EMBL" id="JAHLFE010000071">
    <property type="protein sequence ID" value="MBU3843994.1"/>
    <property type="molecule type" value="Genomic_DNA"/>
</dbReference>
<dbReference type="InterPro" id="IPR001347">
    <property type="entry name" value="SIS_dom"/>
</dbReference>
<name>A0A948TFK1_9GAMM</name>
<dbReference type="InterPro" id="IPR047640">
    <property type="entry name" value="RpiR-like"/>
</dbReference>
<dbReference type="InterPro" id="IPR036388">
    <property type="entry name" value="WH-like_DNA-bd_sf"/>
</dbReference>
<dbReference type="PROSITE" id="PS51464">
    <property type="entry name" value="SIS"/>
    <property type="match status" value="1"/>
</dbReference>
<evidence type="ECO:0000313" key="7">
    <source>
        <dbReference type="Proteomes" id="UP000733611"/>
    </source>
</evidence>
<evidence type="ECO:0000256" key="2">
    <source>
        <dbReference type="ARBA" id="ARBA00023125"/>
    </source>
</evidence>
<dbReference type="InterPro" id="IPR009057">
    <property type="entry name" value="Homeodomain-like_sf"/>
</dbReference>
<reference evidence="6" key="2">
    <citation type="submission" date="2021-04" db="EMBL/GenBank/DDBJ databases">
        <authorList>
            <person name="Gilroy R."/>
        </authorList>
    </citation>
    <scope>NUCLEOTIDE SEQUENCE</scope>
    <source>
        <strain evidence="6">378</strain>
    </source>
</reference>
<dbReference type="PANTHER" id="PTHR30514:SF9">
    <property type="entry name" value="TRANSCRIPTIONAL REGULATOR"/>
    <property type="match status" value="1"/>
</dbReference>
<proteinExistence type="predicted"/>
<dbReference type="GO" id="GO:0003677">
    <property type="term" value="F:DNA binding"/>
    <property type="evidence" value="ECO:0007669"/>
    <property type="project" value="UniProtKB-KW"/>
</dbReference>
<protein>
    <submittedName>
        <fullName evidence="6">MurR/RpiR family transcriptional regulator</fullName>
    </submittedName>
</protein>
<feature type="domain" description="SIS" evidence="5">
    <location>
        <begin position="137"/>
        <end position="277"/>
    </location>
</feature>
<dbReference type="CDD" id="cd05013">
    <property type="entry name" value="SIS_RpiR"/>
    <property type="match status" value="1"/>
</dbReference>
<dbReference type="AlphaFoldDB" id="A0A948TFK1"/>
<dbReference type="Gene3D" id="3.40.50.10490">
    <property type="entry name" value="Glucose-6-phosphate isomerase like protein, domain 1"/>
    <property type="match status" value="1"/>
</dbReference>
<dbReference type="Gene3D" id="1.10.10.10">
    <property type="entry name" value="Winged helix-like DNA-binding domain superfamily/Winged helix DNA-binding domain"/>
    <property type="match status" value="1"/>
</dbReference>
<sequence>MHELNIPISVNGKIITTLRAVQDDLPIALKRLTTYILEHTEAVIVQNVTELAKSASVGEATVVRLAKLLKFQGFKEFQLEMAKEIAGNSQNEDEQILDSNISDGDDCQIIARKIKVAMTKSISENIRAVDEKSFYTVAEAVFKARRVCIFGVGNSCLSALFLKNKLNRIGLDAQCEEMSHFMYTSMSMLSPSDVVIALSQKGNSYETLKAFEIGKSTGALAVAITNNPVGKLAQMADVVLFNGNEEGALQGDSAATIAAQIHVCEIIYALVVSLNRTRAVKTKQLTLKALRMDPQEE</sequence>
<keyword evidence="2" id="KW-0238">DNA-binding</keyword>
<dbReference type="SUPFAM" id="SSF46689">
    <property type="entry name" value="Homeodomain-like"/>
    <property type="match status" value="1"/>
</dbReference>
<dbReference type="PROSITE" id="PS51071">
    <property type="entry name" value="HTH_RPIR"/>
    <property type="match status" value="1"/>
</dbReference>
<dbReference type="InterPro" id="IPR035472">
    <property type="entry name" value="RpiR-like_SIS"/>
</dbReference>
<dbReference type="Pfam" id="PF01418">
    <property type="entry name" value="HTH_6"/>
    <property type="match status" value="1"/>
</dbReference>
<dbReference type="PANTHER" id="PTHR30514">
    <property type="entry name" value="GLUCOKINASE"/>
    <property type="match status" value="1"/>
</dbReference>
<evidence type="ECO:0000259" key="4">
    <source>
        <dbReference type="PROSITE" id="PS51071"/>
    </source>
</evidence>
<gene>
    <name evidence="6" type="ORF">H9847_03870</name>
</gene>
<dbReference type="InterPro" id="IPR000281">
    <property type="entry name" value="HTH_RpiR"/>
</dbReference>
<comment type="caution">
    <text evidence="6">The sequence shown here is derived from an EMBL/GenBank/DDBJ whole genome shotgun (WGS) entry which is preliminary data.</text>
</comment>
<dbReference type="Proteomes" id="UP000733611">
    <property type="component" value="Unassembled WGS sequence"/>
</dbReference>
<evidence type="ECO:0000313" key="6">
    <source>
        <dbReference type="EMBL" id="MBU3843994.1"/>
    </source>
</evidence>
<dbReference type="Pfam" id="PF01380">
    <property type="entry name" value="SIS"/>
    <property type="match status" value="1"/>
</dbReference>
<keyword evidence="3" id="KW-0804">Transcription</keyword>